<proteinExistence type="predicted"/>
<organism evidence="1">
    <name type="scientific">marine metagenome</name>
    <dbReference type="NCBI Taxonomy" id="408172"/>
    <lineage>
        <taxon>unclassified sequences</taxon>
        <taxon>metagenomes</taxon>
        <taxon>ecological metagenomes</taxon>
    </lineage>
</organism>
<dbReference type="EMBL" id="UINC01174365">
    <property type="protein sequence ID" value="SVD80450.1"/>
    <property type="molecule type" value="Genomic_DNA"/>
</dbReference>
<feature type="non-terminal residue" evidence="1">
    <location>
        <position position="39"/>
    </location>
</feature>
<gene>
    <name evidence="1" type="ORF">METZ01_LOCUS433304</name>
</gene>
<reference evidence="1" key="1">
    <citation type="submission" date="2018-05" db="EMBL/GenBank/DDBJ databases">
        <authorList>
            <person name="Lanie J.A."/>
            <person name="Ng W.-L."/>
            <person name="Kazmierczak K.M."/>
            <person name="Andrzejewski T.M."/>
            <person name="Davidsen T.M."/>
            <person name="Wayne K.J."/>
            <person name="Tettelin H."/>
            <person name="Glass J.I."/>
            <person name="Rusch D."/>
            <person name="Podicherti R."/>
            <person name="Tsui H.-C.T."/>
            <person name="Winkler M.E."/>
        </authorList>
    </citation>
    <scope>NUCLEOTIDE SEQUENCE</scope>
</reference>
<protein>
    <submittedName>
        <fullName evidence="1">Uncharacterized protein</fullName>
    </submittedName>
</protein>
<dbReference type="AlphaFoldDB" id="A0A382YBI8"/>
<accession>A0A382YBI8</accession>
<sequence>MLALREYFHNTGMFQNSLVTRKTSKHYLYIGERGSNTKN</sequence>
<name>A0A382YBI8_9ZZZZ</name>
<evidence type="ECO:0000313" key="1">
    <source>
        <dbReference type="EMBL" id="SVD80450.1"/>
    </source>
</evidence>